<organism evidence="1 2">
    <name type="scientific">Segatella copri</name>
    <dbReference type="NCBI Taxonomy" id="165179"/>
    <lineage>
        <taxon>Bacteria</taxon>
        <taxon>Pseudomonadati</taxon>
        <taxon>Bacteroidota</taxon>
        <taxon>Bacteroidia</taxon>
        <taxon>Bacteroidales</taxon>
        <taxon>Prevotellaceae</taxon>
        <taxon>Segatella</taxon>
    </lineage>
</organism>
<dbReference type="EMBL" id="JAPDVK010000001">
    <property type="protein sequence ID" value="MCW4127724.1"/>
    <property type="molecule type" value="Genomic_DNA"/>
</dbReference>
<dbReference type="AlphaFoldDB" id="A0AAP3BAV4"/>
<evidence type="ECO:0000313" key="1">
    <source>
        <dbReference type="EMBL" id="MCW4127724.1"/>
    </source>
</evidence>
<dbReference type="Proteomes" id="UP001209344">
    <property type="component" value="Unassembled WGS sequence"/>
</dbReference>
<proteinExistence type="predicted"/>
<dbReference type="RefSeq" id="WP_264965677.1">
    <property type="nucleotide sequence ID" value="NZ_JAPDVK010000001.1"/>
</dbReference>
<sequence>MTTMKSILSRLTQAVSGTDKELFSEQELNQFASFYLDKWDENTSEDVVAESFVDYWWNTDRACRRCSECGKLMREGYCADMGVAYYCSKDCLHSDFTDEEWAEECKSNDQSYYTEW</sequence>
<evidence type="ECO:0000313" key="2">
    <source>
        <dbReference type="Proteomes" id="UP001209344"/>
    </source>
</evidence>
<gene>
    <name evidence="1" type="ORF">ONT16_05550</name>
</gene>
<comment type="caution">
    <text evidence="1">The sequence shown here is derived from an EMBL/GenBank/DDBJ whole genome shotgun (WGS) entry which is preliminary data.</text>
</comment>
<reference evidence="1" key="1">
    <citation type="submission" date="2022-11" db="EMBL/GenBank/DDBJ databases">
        <title>Genomic repertoires linked with pathogenic potency of arthritogenic Prevotella copri isolated from the gut of rheumatoid arthritis patients.</title>
        <authorList>
            <person name="Nii T."/>
            <person name="Maeda Y."/>
            <person name="Motooka D."/>
            <person name="Naito M."/>
            <person name="Matsumoto Y."/>
            <person name="Ogawa T."/>
            <person name="Oguro-Igashira E."/>
            <person name="Kishikawa T."/>
            <person name="Yamashita M."/>
            <person name="Koizumi S."/>
            <person name="Kurakawa T."/>
            <person name="Okumura R."/>
            <person name="Kayama H."/>
            <person name="Murakami M."/>
            <person name="Sakaguchi T."/>
            <person name="Das B."/>
            <person name="Nakamura S."/>
            <person name="Okada Y."/>
            <person name="Kumanogoh A."/>
            <person name="Takeda K."/>
        </authorList>
    </citation>
    <scope>NUCLEOTIDE SEQUENCE</scope>
    <source>
        <strain evidence="1">F3-75</strain>
    </source>
</reference>
<protein>
    <submittedName>
        <fullName evidence="1">Uncharacterized protein</fullName>
    </submittedName>
</protein>
<name>A0AAP3BAV4_9BACT</name>
<accession>A0AAP3BAV4</accession>